<evidence type="ECO:0000313" key="17">
    <source>
        <dbReference type="Proteomes" id="UP001576780"/>
    </source>
</evidence>
<dbReference type="InterPro" id="IPR013654">
    <property type="entry name" value="PAS_2"/>
</dbReference>
<evidence type="ECO:0000256" key="9">
    <source>
        <dbReference type="ARBA" id="ARBA00022991"/>
    </source>
</evidence>
<evidence type="ECO:0000256" key="3">
    <source>
        <dbReference type="ARBA" id="ARBA00012438"/>
    </source>
</evidence>
<dbReference type="InterPro" id="IPR003594">
    <property type="entry name" value="HATPase_dom"/>
</dbReference>
<dbReference type="InterPro" id="IPR036890">
    <property type="entry name" value="HATPase_C_sf"/>
</dbReference>
<dbReference type="Gene3D" id="3.30.450.20">
    <property type="entry name" value="PAS domain"/>
    <property type="match status" value="1"/>
</dbReference>
<dbReference type="Gene3D" id="3.40.50.2300">
    <property type="match status" value="1"/>
</dbReference>
<dbReference type="SUPFAM" id="SSF55874">
    <property type="entry name" value="ATPase domain of HSP90 chaperone/DNA topoisomerase II/histidine kinase"/>
    <property type="match status" value="1"/>
</dbReference>
<dbReference type="Gene3D" id="3.30.565.10">
    <property type="entry name" value="Histidine kinase-like ATPase, C-terminal domain"/>
    <property type="match status" value="1"/>
</dbReference>
<dbReference type="SUPFAM" id="SSF55781">
    <property type="entry name" value="GAF domain-like"/>
    <property type="match status" value="2"/>
</dbReference>
<evidence type="ECO:0000256" key="5">
    <source>
        <dbReference type="ARBA" id="ARBA00022553"/>
    </source>
</evidence>
<evidence type="ECO:0000259" key="14">
    <source>
        <dbReference type="PROSITE" id="PS50109"/>
    </source>
</evidence>
<name>A0ABV4WX97_9CYAN</name>
<proteinExistence type="inferred from homology"/>
<dbReference type="CDD" id="cd17546">
    <property type="entry name" value="REC_hyHK_CKI1_RcsC-like"/>
    <property type="match status" value="1"/>
</dbReference>
<dbReference type="SMART" id="SM00388">
    <property type="entry name" value="HisKA"/>
    <property type="match status" value="1"/>
</dbReference>
<dbReference type="Proteomes" id="UP001576780">
    <property type="component" value="Unassembled WGS sequence"/>
</dbReference>
<dbReference type="InterPro" id="IPR011006">
    <property type="entry name" value="CheY-like_superfamily"/>
</dbReference>
<dbReference type="EC" id="2.7.13.3" evidence="3"/>
<keyword evidence="6" id="KW-0716">Sensory transduction</keyword>
<evidence type="ECO:0000256" key="10">
    <source>
        <dbReference type="ARBA" id="ARBA00023012"/>
    </source>
</evidence>
<feature type="domain" description="Phytochrome chromophore attachment site" evidence="13">
    <location>
        <begin position="152"/>
        <end position="310"/>
    </location>
</feature>
<keyword evidence="17" id="KW-1185">Reference proteome</keyword>
<dbReference type="EMBL" id="JBHFNT010000300">
    <property type="protein sequence ID" value="MFB2839223.1"/>
    <property type="molecule type" value="Genomic_DNA"/>
</dbReference>
<dbReference type="SUPFAM" id="SSF52172">
    <property type="entry name" value="CheY-like"/>
    <property type="match status" value="1"/>
</dbReference>
<comment type="similarity">
    <text evidence="2">In the N-terminal section; belongs to the phytochrome family.</text>
</comment>
<keyword evidence="11" id="KW-0675">Receptor</keyword>
<evidence type="ECO:0000313" key="16">
    <source>
        <dbReference type="EMBL" id="MFB2839223.1"/>
    </source>
</evidence>
<evidence type="ECO:0000256" key="1">
    <source>
        <dbReference type="ARBA" id="ARBA00000085"/>
    </source>
</evidence>
<dbReference type="InterPro" id="IPR016132">
    <property type="entry name" value="Phyto_chromo_attachment"/>
</dbReference>
<dbReference type="Pfam" id="PF00512">
    <property type="entry name" value="HisKA"/>
    <property type="match status" value="1"/>
</dbReference>
<feature type="modified residue" description="4-aspartylphosphate" evidence="12">
    <location>
        <position position="845"/>
    </location>
</feature>
<evidence type="ECO:0000256" key="4">
    <source>
        <dbReference type="ARBA" id="ARBA00022543"/>
    </source>
</evidence>
<dbReference type="CDD" id="cd00082">
    <property type="entry name" value="HisKA"/>
    <property type="match status" value="1"/>
</dbReference>
<dbReference type="CDD" id="cd16922">
    <property type="entry name" value="HATPase_EvgS-ArcB-TorS-like"/>
    <property type="match status" value="1"/>
</dbReference>
<dbReference type="Gene3D" id="1.10.287.130">
    <property type="match status" value="1"/>
</dbReference>
<dbReference type="InterPro" id="IPR036097">
    <property type="entry name" value="HisK_dim/P_sf"/>
</dbReference>
<dbReference type="Gene3D" id="3.30.450.270">
    <property type="match status" value="1"/>
</dbReference>
<dbReference type="InterPro" id="IPR043150">
    <property type="entry name" value="Phytochrome_PHY_sf"/>
</dbReference>
<keyword evidence="4" id="KW-0600">Photoreceptor protein</keyword>
<gene>
    <name evidence="16" type="ORF">ACE1CA_32435</name>
</gene>
<keyword evidence="16" id="KW-0547">Nucleotide-binding</keyword>
<dbReference type="Pfam" id="PF02518">
    <property type="entry name" value="HATPase_c"/>
    <property type="match status" value="1"/>
</dbReference>
<reference evidence="16 17" key="1">
    <citation type="submission" date="2024-09" db="EMBL/GenBank/DDBJ databases">
        <title>Floridaenema gen nov. (Aerosakkonemataceae, Aerosakkonematales ord. nov., Cyanobacteria) from benthic tropical and subtropical fresh waters, with the description of four new species.</title>
        <authorList>
            <person name="Moretto J.A."/>
            <person name="Berthold D.E."/>
            <person name="Lefler F.W."/>
            <person name="Huang I.-S."/>
            <person name="Laughinghouse H. IV."/>
        </authorList>
    </citation>
    <scope>NUCLEOTIDE SEQUENCE [LARGE SCALE GENOMIC DNA]</scope>
    <source>
        <strain evidence="16 17">BLCC-F167</strain>
    </source>
</reference>
<dbReference type="SMART" id="SM00448">
    <property type="entry name" value="REC"/>
    <property type="match status" value="1"/>
</dbReference>
<dbReference type="PROSITE" id="PS50109">
    <property type="entry name" value="HIS_KIN"/>
    <property type="match status" value="1"/>
</dbReference>
<evidence type="ECO:0000256" key="7">
    <source>
        <dbReference type="ARBA" id="ARBA00022679"/>
    </source>
</evidence>
<dbReference type="PROSITE" id="PS50046">
    <property type="entry name" value="PHYTOCHROME_2"/>
    <property type="match status" value="1"/>
</dbReference>
<dbReference type="RefSeq" id="WP_413281504.1">
    <property type="nucleotide sequence ID" value="NZ_JBHFNT010000300.1"/>
</dbReference>
<comment type="catalytic activity">
    <reaction evidence="1">
        <text>ATP + protein L-histidine = ADP + protein N-phospho-L-histidine.</text>
        <dbReference type="EC" id="2.7.13.3"/>
    </reaction>
</comment>
<dbReference type="InterPro" id="IPR035965">
    <property type="entry name" value="PAS-like_dom_sf"/>
</dbReference>
<evidence type="ECO:0000256" key="12">
    <source>
        <dbReference type="PROSITE-ProRule" id="PRU00169"/>
    </source>
</evidence>
<dbReference type="SUPFAM" id="SSF55785">
    <property type="entry name" value="PYP-like sensor domain (PAS domain)"/>
    <property type="match status" value="1"/>
</dbReference>
<evidence type="ECO:0000256" key="6">
    <source>
        <dbReference type="ARBA" id="ARBA00022606"/>
    </source>
</evidence>
<keyword evidence="7" id="KW-0808">Transferase</keyword>
<evidence type="ECO:0000256" key="8">
    <source>
        <dbReference type="ARBA" id="ARBA00022777"/>
    </source>
</evidence>
<keyword evidence="5 12" id="KW-0597">Phosphoprotein</keyword>
<dbReference type="Pfam" id="PF01590">
    <property type="entry name" value="GAF"/>
    <property type="match status" value="1"/>
</dbReference>
<dbReference type="PANTHER" id="PTHR45339">
    <property type="entry name" value="HYBRID SIGNAL TRANSDUCTION HISTIDINE KINASE J"/>
    <property type="match status" value="1"/>
</dbReference>
<dbReference type="InterPro" id="IPR013515">
    <property type="entry name" value="Phytochrome_cen-reg"/>
</dbReference>
<dbReference type="Pfam" id="PF08446">
    <property type="entry name" value="PAS_2"/>
    <property type="match status" value="1"/>
</dbReference>
<comment type="caution">
    <text evidence="16">The sequence shown here is derived from an EMBL/GenBank/DDBJ whole genome shotgun (WGS) entry which is preliminary data.</text>
</comment>
<evidence type="ECO:0000256" key="2">
    <source>
        <dbReference type="ARBA" id="ARBA00006402"/>
    </source>
</evidence>
<feature type="domain" description="Histidine kinase" evidence="14">
    <location>
        <begin position="542"/>
        <end position="770"/>
    </location>
</feature>
<sequence length="1007" mass="114309">MDLTEFVSSELIGLTNCELQAIHTPGYIQPHGVLLTLQEPDLIILQASQNTAEFLGIPAESLINHSLGQFLNQAQLNQLQEYIATGNIDIYNPLNLSIKTVDSHKEVECIIHRYEGVLILEMEQYLDKKNFSTISFYHLAKAAIMNIKNANDFQQMTELLAQEVRKITGYDRVMIYQFEPDESGIVIAENKREGLEPFLGLHYPATDIPEQARQLYYKNWLRLIVDVNYQPVPIIPKDNPVTNTPLNLSLSVLRSVSPIHIEYLQNMGVSASLCTSLITDRKLWGLIVCHHCSPRYVNYEIRKVCELLGQVMSLEIVNKQQQEFEKYSKKIKVIQEELKIILLAKNVNTQIFREKQNSLLELVNAQGAIICFGGNLTLVGKTPAREQSQGIINWLQHYSQKEVFHTNCLSQVYPAAKQIKESTSGLLAISIFVDDITYQIIWLRPEVIQTVNWGGNPNEPLIIKDDRKDDGIIHLSPRNSFELWKETVREKSLPWKQIEIDAAAELRNTLMFAILKFYQSALQQAAVEAEAANRAKSQFLAKMSHELRTPLNAILGFTQVLAQHSLNEEQQEYLGIIGRSGEHLLSLINDVLEVSKIEAGLITFNENSFNLYHLLDGLEEMLQLKAKSKNLQLLFDRELDLPQYVKTDESKLRQVLINLLANAIKFTQKGTVKLRVKVIESSRHFDVEKSTIKCKLLFEVEDTGPGIDPEEVNYLFEPFFQSETGRKSMEGTGLGLPISRQFVQLMGGDININSQLGKGTTVKFDINVNIGIISDRQRENNVGNVIALAPDQPIYRLLVVEDNQENRQLLHKVLTSVGFEVCVVNNGKEAIDLFTSWQPHLIWMDVRMPVMDGLEATEKIKQLSQKLPSYNPIIIALTANAFSEDRDRILNAGCDDFVSKPFRIPEILAKISEHLGVRYLYEQTIPTQEIHKSQTSVKTAEKLTMADLSIMSAEWLAQLNHAAICADDEEILKLIAKIPPDKAELTEKLTELVNNFQFEEITNLSRE</sequence>
<feature type="domain" description="Response regulatory" evidence="15">
    <location>
        <begin position="796"/>
        <end position="915"/>
    </location>
</feature>
<evidence type="ECO:0000256" key="11">
    <source>
        <dbReference type="ARBA" id="ARBA00023170"/>
    </source>
</evidence>
<dbReference type="Gene3D" id="3.30.450.40">
    <property type="match status" value="1"/>
</dbReference>
<evidence type="ECO:0000259" key="13">
    <source>
        <dbReference type="PROSITE" id="PS50046"/>
    </source>
</evidence>
<dbReference type="InterPro" id="IPR003018">
    <property type="entry name" value="GAF"/>
</dbReference>
<dbReference type="PRINTS" id="PR01033">
    <property type="entry name" value="PHYTOCHROME"/>
</dbReference>
<protein>
    <recommendedName>
        <fullName evidence="3">histidine kinase</fullName>
        <ecNumber evidence="3">2.7.13.3</ecNumber>
    </recommendedName>
</protein>
<evidence type="ECO:0000259" key="15">
    <source>
        <dbReference type="PROSITE" id="PS50110"/>
    </source>
</evidence>
<keyword evidence="10" id="KW-0902">Two-component regulatory system</keyword>
<dbReference type="SMART" id="SM00387">
    <property type="entry name" value="HATPase_c"/>
    <property type="match status" value="1"/>
</dbReference>
<dbReference type="Pfam" id="PF00072">
    <property type="entry name" value="Response_reg"/>
    <property type="match status" value="1"/>
</dbReference>
<dbReference type="Pfam" id="PF00360">
    <property type="entry name" value="PHY"/>
    <property type="match status" value="1"/>
</dbReference>
<dbReference type="PANTHER" id="PTHR45339:SF1">
    <property type="entry name" value="HYBRID SIGNAL TRANSDUCTION HISTIDINE KINASE J"/>
    <property type="match status" value="1"/>
</dbReference>
<dbReference type="InterPro" id="IPR001789">
    <property type="entry name" value="Sig_transdc_resp-reg_receiver"/>
</dbReference>
<dbReference type="InterPro" id="IPR001294">
    <property type="entry name" value="Phytochrome"/>
</dbReference>
<dbReference type="SMART" id="SM00065">
    <property type="entry name" value="GAF"/>
    <property type="match status" value="1"/>
</dbReference>
<keyword evidence="8" id="KW-0418">Kinase</keyword>
<organism evidence="16 17">
    <name type="scientific">Floridaenema evergladense BLCC-F167</name>
    <dbReference type="NCBI Taxonomy" id="3153639"/>
    <lineage>
        <taxon>Bacteria</taxon>
        <taxon>Bacillati</taxon>
        <taxon>Cyanobacteriota</taxon>
        <taxon>Cyanophyceae</taxon>
        <taxon>Oscillatoriophycideae</taxon>
        <taxon>Aerosakkonematales</taxon>
        <taxon>Aerosakkonemataceae</taxon>
        <taxon>Floridanema</taxon>
        <taxon>Floridanema evergladense</taxon>
    </lineage>
</organism>
<keyword evidence="9" id="KW-0157">Chromophore</keyword>
<dbReference type="InterPro" id="IPR029016">
    <property type="entry name" value="GAF-like_dom_sf"/>
</dbReference>
<keyword evidence="16" id="KW-0067">ATP-binding</keyword>
<dbReference type="SUPFAM" id="SSF47384">
    <property type="entry name" value="Homodimeric domain of signal transducing histidine kinase"/>
    <property type="match status" value="1"/>
</dbReference>
<dbReference type="InterPro" id="IPR005467">
    <property type="entry name" value="His_kinase_dom"/>
</dbReference>
<dbReference type="PROSITE" id="PS50110">
    <property type="entry name" value="RESPONSE_REGULATORY"/>
    <property type="match status" value="1"/>
</dbReference>
<dbReference type="GO" id="GO:0005524">
    <property type="term" value="F:ATP binding"/>
    <property type="evidence" value="ECO:0007669"/>
    <property type="project" value="UniProtKB-KW"/>
</dbReference>
<accession>A0ABV4WX97</accession>
<dbReference type="InterPro" id="IPR003661">
    <property type="entry name" value="HisK_dim/P_dom"/>
</dbReference>